<dbReference type="Pfam" id="PF18723">
    <property type="entry name" value="HMUDK_hel"/>
    <property type="match status" value="1"/>
</dbReference>
<dbReference type="InterPro" id="IPR040684">
    <property type="entry name" value="HMUDK_hel"/>
</dbReference>
<protein>
    <recommendedName>
        <fullName evidence="1">5-hmdU DNA kinase helical domain-containing protein</fullName>
    </recommendedName>
</protein>
<evidence type="ECO:0000259" key="1">
    <source>
        <dbReference type="Pfam" id="PF18723"/>
    </source>
</evidence>
<proteinExistence type="predicted"/>
<gene>
    <name evidence="2" type="ORF">PBAH0796_LOCUS25920</name>
</gene>
<sequence length="134" mass="14851">MAVDGFGGTGFSAKEVVLDLLLTPLMPRCTDLDTWCPVGPGACRGLNRLAGRPVQEMPTTGQLMSELLGVFRALDKYYPSPLAEEKQLGLHDIQFQLCEFDKYLRAKHGQGRLRRFMPHFLRCPSPGSAKSHSC</sequence>
<feature type="domain" description="5-hmdU DNA kinase helical" evidence="1">
    <location>
        <begin position="10"/>
        <end position="110"/>
    </location>
</feature>
<organism evidence="2">
    <name type="scientific">Pyrodinium bahamense</name>
    <dbReference type="NCBI Taxonomy" id="73915"/>
    <lineage>
        <taxon>Eukaryota</taxon>
        <taxon>Sar</taxon>
        <taxon>Alveolata</taxon>
        <taxon>Dinophyceae</taxon>
        <taxon>Gonyaulacales</taxon>
        <taxon>Pyrocystaceae</taxon>
        <taxon>Pyrodinium</taxon>
    </lineage>
</organism>
<reference evidence="2" key="1">
    <citation type="submission" date="2021-01" db="EMBL/GenBank/DDBJ databases">
        <authorList>
            <person name="Corre E."/>
            <person name="Pelletier E."/>
            <person name="Niang G."/>
            <person name="Scheremetjew M."/>
            <person name="Finn R."/>
            <person name="Kale V."/>
            <person name="Holt S."/>
            <person name="Cochrane G."/>
            <person name="Meng A."/>
            <person name="Brown T."/>
            <person name="Cohen L."/>
        </authorList>
    </citation>
    <scope>NUCLEOTIDE SEQUENCE</scope>
    <source>
        <strain evidence="2">Pbaha01</strain>
    </source>
</reference>
<accession>A0A7S0B397</accession>
<evidence type="ECO:0000313" key="2">
    <source>
        <dbReference type="EMBL" id="CAD8382232.1"/>
    </source>
</evidence>
<dbReference type="EMBL" id="HBEG01042485">
    <property type="protein sequence ID" value="CAD8382232.1"/>
    <property type="molecule type" value="Transcribed_RNA"/>
</dbReference>
<dbReference type="AlphaFoldDB" id="A0A7S0B397"/>
<name>A0A7S0B397_9DINO</name>